<dbReference type="NCBIfam" id="NF001938">
    <property type="entry name" value="PRK00714.1-5"/>
    <property type="match status" value="1"/>
</dbReference>
<comment type="cofactor">
    <cofactor evidence="4">
        <name>a divalent metal cation</name>
        <dbReference type="ChEBI" id="CHEBI:60240"/>
    </cofactor>
</comment>
<evidence type="ECO:0000256" key="3">
    <source>
        <dbReference type="ARBA" id="ARBA00022801"/>
    </source>
</evidence>
<evidence type="ECO:0000259" key="5">
    <source>
        <dbReference type="PROSITE" id="PS51462"/>
    </source>
</evidence>
<dbReference type="AlphaFoldDB" id="A0A2T4ZH09"/>
<organism evidence="6 7">
    <name type="scientific">Phreatobacter oligotrophus</name>
    <dbReference type="NCBI Taxonomy" id="1122261"/>
    <lineage>
        <taxon>Bacteria</taxon>
        <taxon>Pseudomonadati</taxon>
        <taxon>Pseudomonadota</taxon>
        <taxon>Alphaproteobacteria</taxon>
        <taxon>Hyphomicrobiales</taxon>
        <taxon>Phreatobacteraceae</taxon>
        <taxon>Phreatobacter</taxon>
    </lineage>
</organism>
<dbReference type="HAMAP" id="MF_00298">
    <property type="entry name" value="Nudix_RppH"/>
    <property type="match status" value="1"/>
</dbReference>
<gene>
    <name evidence="4" type="primary">rppH</name>
    <name evidence="4" type="synonym">nudH</name>
    <name evidence="6" type="ORF">C8P69_102586</name>
</gene>
<feature type="short sequence motif" description="Nudix box" evidence="4">
    <location>
        <begin position="46"/>
        <end position="67"/>
    </location>
</feature>
<comment type="cofactor">
    <cofactor evidence="1">
        <name>Mn(2+)</name>
        <dbReference type="ChEBI" id="CHEBI:29035"/>
    </cofactor>
</comment>
<dbReference type="PRINTS" id="PR00502">
    <property type="entry name" value="NUDIXFAMILY"/>
</dbReference>
<dbReference type="Pfam" id="PF00293">
    <property type="entry name" value="NUDIX"/>
    <property type="match status" value="1"/>
</dbReference>
<dbReference type="Proteomes" id="UP000241808">
    <property type="component" value="Unassembled WGS sequence"/>
</dbReference>
<evidence type="ECO:0000313" key="7">
    <source>
        <dbReference type="Proteomes" id="UP000241808"/>
    </source>
</evidence>
<dbReference type="EC" id="3.6.1.-" evidence="4"/>
<dbReference type="InterPro" id="IPR015797">
    <property type="entry name" value="NUDIX_hydrolase-like_dom_sf"/>
</dbReference>
<dbReference type="Gene3D" id="3.90.79.10">
    <property type="entry name" value="Nucleoside Triphosphate Pyrophosphohydrolase"/>
    <property type="match status" value="1"/>
</dbReference>
<proteinExistence type="inferred from homology"/>
<reference evidence="6 7" key="1">
    <citation type="submission" date="2018-04" db="EMBL/GenBank/DDBJ databases">
        <title>Genomic Encyclopedia of Archaeal and Bacterial Type Strains, Phase II (KMG-II): from individual species to whole genera.</title>
        <authorList>
            <person name="Goeker M."/>
        </authorList>
    </citation>
    <scope>NUCLEOTIDE SEQUENCE [LARGE SCALE GENOMIC DNA]</scope>
    <source>
        <strain evidence="6 7">DSM 25521</strain>
    </source>
</reference>
<comment type="function">
    <text evidence="4">Accelerates the degradation of transcripts by removing pyrophosphate from the 5'-end of triphosphorylated RNA, leading to a more labile monophosphorylated state that can stimulate subsequent ribonuclease cleavage.</text>
</comment>
<comment type="similarity">
    <text evidence="4">Belongs to the Nudix hydrolase family. RppH subfamily.</text>
</comment>
<dbReference type="SUPFAM" id="SSF55811">
    <property type="entry name" value="Nudix"/>
    <property type="match status" value="1"/>
</dbReference>
<dbReference type="EMBL" id="PZZL01000002">
    <property type="protein sequence ID" value="PTM61199.1"/>
    <property type="molecule type" value="Genomic_DNA"/>
</dbReference>
<dbReference type="CDD" id="cd03671">
    <property type="entry name" value="NUDIX_Ap4A_hydrolase_plant_like"/>
    <property type="match status" value="1"/>
</dbReference>
<evidence type="ECO:0000256" key="4">
    <source>
        <dbReference type="HAMAP-Rule" id="MF_00298"/>
    </source>
</evidence>
<dbReference type="InterPro" id="IPR022927">
    <property type="entry name" value="RppH"/>
</dbReference>
<keyword evidence="7" id="KW-1185">Reference proteome</keyword>
<keyword evidence="3 4" id="KW-0378">Hydrolase</keyword>
<feature type="domain" description="Nudix hydrolase" evidence="5">
    <location>
        <begin position="5"/>
        <end position="158"/>
    </location>
</feature>
<evidence type="ECO:0000313" key="6">
    <source>
        <dbReference type="EMBL" id="PTM61199.1"/>
    </source>
</evidence>
<dbReference type="PROSITE" id="PS51462">
    <property type="entry name" value="NUDIX"/>
    <property type="match status" value="1"/>
</dbReference>
<sequence length="168" mass="18937">MTADPYRPNVGIALFDRQGRVFIARRIGDDGPEIIVPGHEWQMPQGGVEPGEDIEPAARRELAEETGIRSVALLGRMASAMTYDWPPYHGPPHRLTRWRGQRQVWFAYRFTGSEAEIDLAASAGTEPIEFDAWRWEQLDRLPDLVVPFKRAVYAAVVAAFAVHARPTE</sequence>
<dbReference type="PROSITE" id="PS00893">
    <property type="entry name" value="NUDIX_BOX"/>
    <property type="match status" value="1"/>
</dbReference>
<evidence type="ECO:0000256" key="1">
    <source>
        <dbReference type="ARBA" id="ARBA00001936"/>
    </source>
</evidence>
<dbReference type="PANTHER" id="PTHR43046">
    <property type="entry name" value="GDP-MANNOSE MANNOSYL HYDROLASE"/>
    <property type="match status" value="1"/>
</dbReference>
<dbReference type="InterPro" id="IPR020476">
    <property type="entry name" value="Nudix_hydrolase"/>
</dbReference>
<evidence type="ECO:0000256" key="2">
    <source>
        <dbReference type="ARBA" id="ARBA00001946"/>
    </source>
</evidence>
<name>A0A2T4ZH09_9HYPH</name>
<comment type="cofactor">
    <cofactor evidence="2">
        <name>Mg(2+)</name>
        <dbReference type="ChEBI" id="CHEBI:18420"/>
    </cofactor>
</comment>
<comment type="caution">
    <text evidence="6">The sequence shown here is derived from an EMBL/GenBank/DDBJ whole genome shotgun (WGS) entry which is preliminary data.</text>
</comment>
<accession>A0A2T4ZH09</accession>
<dbReference type="GO" id="GO:0016462">
    <property type="term" value="F:pyrophosphatase activity"/>
    <property type="evidence" value="ECO:0007669"/>
    <property type="project" value="UniProtKB-ARBA"/>
</dbReference>
<dbReference type="InterPro" id="IPR000086">
    <property type="entry name" value="NUDIX_hydrolase_dom"/>
</dbReference>
<protein>
    <recommendedName>
        <fullName evidence="4">RNA pyrophosphohydrolase</fullName>
        <ecNumber evidence="4">3.6.1.-</ecNumber>
    </recommendedName>
    <alternativeName>
        <fullName evidence="4">(Di)nucleoside polyphosphate hydrolase</fullName>
    </alternativeName>
</protein>
<dbReference type="RefSeq" id="WP_108175360.1">
    <property type="nucleotide sequence ID" value="NZ_PZZL01000002.1"/>
</dbReference>
<dbReference type="InterPro" id="IPR020084">
    <property type="entry name" value="NUDIX_hydrolase_CS"/>
</dbReference>
<dbReference type="OrthoDB" id="9816040at2"/>
<dbReference type="PANTHER" id="PTHR43046:SF14">
    <property type="entry name" value="MUTT_NUDIX FAMILY PROTEIN"/>
    <property type="match status" value="1"/>
</dbReference>